<dbReference type="Proteomes" id="UP000315439">
    <property type="component" value="Unassembled WGS sequence"/>
</dbReference>
<proteinExistence type="predicted"/>
<keyword evidence="1" id="KW-0732">Signal</keyword>
<reference evidence="2 3" key="1">
    <citation type="submission" date="2019-07" db="EMBL/GenBank/DDBJ databases">
        <title>Draft genome for Aliikangiella sp. M105.</title>
        <authorList>
            <person name="Wang G."/>
        </authorList>
    </citation>
    <scope>NUCLEOTIDE SEQUENCE [LARGE SCALE GENOMIC DNA]</scope>
    <source>
        <strain evidence="2 3">M105</strain>
    </source>
</reference>
<feature type="chain" id="PRO_5022108444" description="Peptidase M19" evidence="1">
    <location>
        <begin position="23"/>
        <end position="660"/>
    </location>
</feature>
<dbReference type="RefSeq" id="WP_142893401.1">
    <property type="nucleotide sequence ID" value="NZ_ML660163.1"/>
</dbReference>
<accession>A0A545UE45</accession>
<dbReference type="SUPFAM" id="SSF51556">
    <property type="entry name" value="Metallo-dependent hydrolases"/>
    <property type="match status" value="1"/>
</dbReference>
<dbReference type="GO" id="GO:0006508">
    <property type="term" value="P:proteolysis"/>
    <property type="evidence" value="ECO:0007669"/>
    <property type="project" value="InterPro"/>
</dbReference>
<dbReference type="InterPro" id="IPR032466">
    <property type="entry name" value="Metal_Hydrolase"/>
</dbReference>
<keyword evidence="3" id="KW-1185">Reference proteome</keyword>
<dbReference type="PROSITE" id="PS51365">
    <property type="entry name" value="RENAL_DIPEPTIDASE_2"/>
    <property type="match status" value="1"/>
</dbReference>
<evidence type="ECO:0008006" key="4">
    <source>
        <dbReference type="Google" id="ProtNLM"/>
    </source>
</evidence>
<comment type="caution">
    <text evidence="2">The sequence shown here is derived from an EMBL/GenBank/DDBJ whole genome shotgun (WGS) entry which is preliminary data.</text>
</comment>
<gene>
    <name evidence="2" type="ORF">FLL46_10160</name>
</gene>
<evidence type="ECO:0000256" key="1">
    <source>
        <dbReference type="SAM" id="SignalP"/>
    </source>
</evidence>
<evidence type="ECO:0000313" key="2">
    <source>
        <dbReference type="EMBL" id="TQV87740.1"/>
    </source>
</evidence>
<name>A0A545UE45_9GAMM</name>
<dbReference type="PROSITE" id="PS51257">
    <property type="entry name" value="PROKAR_LIPOPROTEIN"/>
    <property type="match status" value="1"/>
</dbReference>
<dbReference type="PANTHER" id="PTHR10443">
    <property type="entry name" value="MICROSOMAL DIPEPTIDASE"/>
    <property type="match status" value="1"/>
</dbReference>
<dbReference type="PANTHER" id="PTHR10443:SF12">
    <property type="entry name" value="DIPEPTIDASE"/>
    <property type="match status" value="1"/>
</dbReference>
<dbReference type="InterPro" id="IPR008257">
    <property type="entry name" value="Pept_M19"/>
</dbReference>
<dbReference type="GO" id="GO:0070573">
    <property type="term" value="F:metallodipeptidase activity"/>
    <property type="evidence" value="ECO:0007669"/>
    <property type="project" value="InterPro"/>
</dbReference>
<dbReference type="Pfam" id="PF01244">
    <property type="entry name" value="Peptidase_M19"/>
    <property type="match status" value="1"/>
</dbReference>
<dbReference type="OrthoDB" id="6071905at2"/>
<evidence type="ECO:0000313" key="3">
    <source>
        <dbReference type="Proteomes" id="UP000315439"/>
    </source>
</evidence>
<dbReference type="Gene3D" id="3.20.20.140">
    <property type="entry name" value="Metal-dependent hydrolases"/>
    <property type="match status" value="1"/>
</dbReference>
<dbReference type="EMBL" id="VIKS01000006">
    <property type="protein sequence ID" value="TQV87740.1"/>
    <property type="molecule type" value="Genomic_DNA"/>
</dbReference>
<dbReference type="AlphaFoldDB" id="A0A545UE45"/>
<feature type="signal peptide" evidence="1">
    <location>
        <begin position="1"/>
        <end position="22"/>
    </location>
</feature>
<sequence>MKKKVLQCTFIAGISISSTGFAASCGDTDVIYNLFDMANEEIFHNGEGTPGPRRLVTEQTSNIISFSTKRIIQATASDINSLDVKITKLDGSRFGGKTTLVVCSTAENGAVTKHWEFSVRGGRRYIGDSWSRRLTNIKNQKVSVRLLGNSPTGRARFKIDLIRPTGEGRVWQPIKTTHSQPVPGFADVHVHQAASLAFSAGWYWGDHSVGPLNARAHACDGYNHANLTPLGIEVNELVAPHPDKIYGYPTFNDWPKWSDIKHQQVTEQWLKQAHDNGLNLMVASLVNNQWVSAAMIASGNHNNKLSPADMEAVKRQINSLKKMAEQSNWYEIVRDPWEARRAIEAGKLAVVLAVEASDIMSRSDGSWLQQLHDFYDMGVRSIQIAHQSNTIFAGAAYHRDVMKVNSQIKSWFDRDIDYASGGNGVNNPLGLTNEGSALISEMMRLNMLIDIAHLSLNTQRSVYQLAKAKQYYPLFNSHTRIDNLLLPEDKEVLKEHVTTDETLEYVRQTGGVLGLRTGEEGMKSYTPFSDAAVTNNCDGSSRSFTQFYQYANDRNVKVAFASDFNGFITQMPPRFGAEACASAVDESQRQQQATAQGSMPAGPSWYTEFNRKGLAHIGLLPGLLHDMNNLGADTNNIGNSAEGFVQMWERIYDTSRTKIN</sequence>
<organism evidence="2 3">
    <name type="scientific">Aliikangiella coralliicola</name>
    <dbReference type="NCBI Taxonomy" id="2592383"/>
    <lineage>
        <taxon>Bacteria</taxon>
        <taxon>Pseudomonadati</taxon>
        <taxon>Pseudomonadota</taxon>
        <taxon>Gammaproteobacteria</taxon>
        <taxon>Oceanospirillales</taxon>
        <taxon>Pleioneaceae</taxon>
        <taxon>Aliikangiella</taxon>
    </lineage>
</organism>
<protein>
    <recommendedName>
        <fullName evidence="4">Peptidase M19</fullName>
    </recommendedName>
</protein>